<dbReference type="RefSeq" id="XP_065649374.1">
    <property type="nucleotide sequence ID" value="XM_065793302.1"/>
</dbReference>
<dbReference type="GeneID" id="136078178"/>
<dbReference type="PANTHER" id="PTHR45749:SF21">
    <property type="entry name" value="DUF4371 DOMAIN-CONTAINING PROTEIN"/>
    <property type="match status" value="1"/>
</dbReference>
<accession>A0ABM4BK07</accession>
<protein>
    <submittedName>
        <fullName evidence="3">Uncharacterized protein LOC136078178</fullName>
    </submittedName>
</protein>
<evidence type="ECO:0000313" key="3">
    <source>
        <dbReference type="RefSeq" id="XP_065649374.1"/>
    </source>
</evidence>
<evidence type="ECO:0000259" key="1">
    <source>
        <dbReference type="Pfam" id="PF14291"/>
    </source>
</evidence>
<keyword evidence="2" id="KW-1185">Reference proteome</keyword>
<proteinExistence type="predicted"/>
<reference evidence="3" key="1">
    <citation type="submission" date="2025-08" db="UniProtKB">
        <authorList>
            <consortium name="RefSeq"/>
        </authorList>
    </citation>
    <scope>IDENTIFICATION</scope>
</reference>
<dbReference type="InterPro" id="IPR025398">
    <property type="entry name" value="DUF4371"/>
</dbReference>
<feature type="domain" description="DUF4371" evidence="1">
    <location>
        <begin position="64"/>
        <end position="200"/>
    </location>
</feature>
<dbReference type="PANTHER" id="PTHR45749">
    <property type="match status" value="1"/>
</dbReference>
<evidence type="ECO:0000313" key="2">
    <source>
        <dbReference type="Proteomes" id="UP001652625"/>
    </source>
</evidence>
<dbReference type="Pfam" id="PF14291">
    <property type="entry name" value="DUF4371"/>
    <property type="match status" value="1"/>
</dbReference>
<gene>
    <name evidence="3" type="primary">LOC136078178</name>
</gene>
<organism evidence="2 3">
    <name type="scientific">Hydra vulgaris</name>
    <name type="common">Hydra</name>
    <name type="synonym">Hydra attenuata</name>
    <dbReference type="NCBI Taxonomy" id="6087"/>
    <lineage>
        <taxon>Eukaryota</taxon>
        <taxon>Metazoa</taxon>
        <taxon>Cnidaria</taxon>
        <taxon>Hydrozoa</taxon>
        <taxon>Hydroidolina</taxon>
        <taxon>Anthoathecata</taxon>
        <taxon>Aplanulata</taxon>
        <taxon>Hydridae</taxon>
        <taxon>Hydra</taxon>
    </lineage>
</organism>
<name>A0ABM4BK07_HYDVU</name>
<sequence length="225" mass="25780">MKGRGKLKKGKLSQHFSSVSHKRAMFDYCAFTNQSSGVDFIFNKSAQELAIRENYEQEFNRKAVRILIDVACTLGRQGLAFRSHKEKENESQDSNFYQIVLLLSRHNAIIKRWLSDKSMGPHHVTYLGCQSQNEFIDLLAAETRKTIIQEVSKSELFSVMADTTPDISNKDQLAVCIRYIDLNGKANERLLDVIESTTKTGYEIAKYIYDCLVRHKINTDNVAFQ</sequence>
<dbReference type="Proteomes" id="UP001652625">
    <property type="component" value="Chromosome 03"/>
</dbReference>